<dbReference type="SUPFAM" id="SSF53649">
    <property type="entry name" value="Alkaline phosphatase-like"/>
    <property type="match status" value="1"/>
</dbReference>
<evidence type="ECO:0000256" key="2">
    <source>
        <dbReference type="ARBA" id="ARBA00022723"/>
    </source>
</evidence>
<keyword evidence="2" id="KW-0479">Metal-binding</keyword>
<dbReference type="GO" id="GO:0004065">
    <property type="term" value="F:arylsulfatase activity"/>
    <property type="evidence" value="ECO:0007669"/>
    <property type="project" value="TreeGrafter"/>
</dbReference>
<dbReference type="RefSeq" id="WP_158870223.1">
    <property type="nucleotide sequence ID" value="NZ_CP046401.1"/>
</dbReference>
<reference evidence="6 7" key="1">
    <citation type="submission" date="2019-11" db="EMBL/GenBank/DDBJ databases">
        <authorList>
            <person name="Zheng R.K."/>
            <person name="Sun C.M."/>
        </authorList>
    </citation>
    <scope>NUCLEOTIDE SEQUENCE [LARGE SCALE GENOMIC DNA]</scope>
    <source>
        <strain evidence="6 7">WC007</strain>
    </source>
</reference>
<gene>
    <name evidence="6" type="ORF">GM418_25465</name>
</gene>
<dbReference type="PROSITE" id="PS51257">
    <property type="entry name" value="PROKAR_LIPOPROTEIN"/>
    <property type="match status" value="1"/>
</dbReference>
<dbReference type="Pfam" id="PF00884">
    <property type="entry name" value="Sulfatase"/>
    <property type="match status" value="1"/>
</dbReference>
<feature type="domain" description="Sulfatase N-terminal" evidence="5">
    <location>
        <begin position="29"/>
        <end position="340"/>
    </location>
</feature>
<dbReference type="InterPro" id="IPR024607">
    <property type="entry name" value="Sulfatase_CS"/>
</dbReference>
<comment type="similarity">
    <text evidence="1">Belongs to the sulfatase family.</text>
</comment>
<evidence type="ECO:0000256" key="4">
    <source>
        <dbReference type="ARBA" id="ARBA00022837"/>
    </source>
</evidence>
<keyword evidence="7" id="KW-1185">Reference proteome</keyword>
<protein>
    <submittedName>
        <fullName evidence="6">Sulfatase-like hydrolase/transferase</fullName>
    </submittedName>
</protein>
<dbReference type="KEGG" id="mcos:GM418_25465"/>
<proteinExistence type="inferred from homology"/>
<dbReference type="AlphaFoldDB" id="A0A6I6JUT8"/>
<dbReference type="PANTHER" id="PTHR42693:SF53">
    <property type="entry name" value="ENDO-4-O-SULFATASE"/>
    <property type="match status" value="1"/>
</dbReference>
<evidence type="ECO:0000259" key="5">
    <source>
        <dbReference type="Pfam" id="PF00884"/>
    </source>
</evidence>
<evidence type="ECO:0000313" key="7">
    <source>
        <dbReference type="Proteomes" id="UP000428260"/>
    </source>
</evidence>
<dbReference type="PANTHER" id="PTHR42693">
    <property type="entry name" value="ARYLSULFATASE FAMILY MEMBER"/>
    <property type="match status" value="1"/>
</dbReference>
<evidence type="ECO:0000256" key="3">
    <source>
        <dbReference type="ARBA" id="ARBA00022801"/>
    </source>
</evidence>
<sequence>MKTYHPFYILLFVLSFVFSSCKKEKEKLPNIVLIMADDMGYECLGCNGSTEYKTPALDRLATNGIRFENCYSQPLCTPSRVKIMTGKYNYRNYEDFGYLNPNQITFGNILKKAGYSTCIAGKWQLNGLNRNNPGNQDITRPNHFGFDEYCLWQLNHTRAEGERYANALITQNGVDLSCDVTACYGPQVFADFVCDFIDRKAKAPFFIYYPMVLVHDPFVPTPDSPEWSDPGRRYEKDTAYYADMMNFTDKIVLQIESKLKEKGIWDNTLFIFTADNGTNRAVISETSYATVKGGKGLSVNTGNHVPLIVSWPEKTKGNGTVGNIISFADFLPTFCDAAGVEPSKYKTDGESFYSLLTGEDTEKQNEIFIHYSPRWGTFSHDRWVMDGTYKLYKDGRFFNTSLDTLEKNPLLGITREERDLKNRFEKILLEKENEIPFVLNDTTFNITY</sequence>
<keyword evidence="6" id="KW-0808">Transferase</keyword>
<keyword evidence="4" id="KW-0106">Calcium</keyword>
<dbReference type="EMBL" id="CP046401">
    <property type="protein sequence ID" value="QGY46885.1"/>
    <property type="molecule type" value="Genomic_DNA"/>
</dbReference>
<accession>A0A6I6JUT8</accession>
<dbReference type="Gene3D" id="3.40.720.10">
    <property type="entry name" value="Alkaline Phosphatase, subunit A"/>
    <property type="match status" value="1"/>
</dbReference>
<evidence type="ECO:0000256" key="1">
    <source>
        <dbReference type="ARBA" id="ARBA00008779"/>
    </source>
</evidence>
<evidence type="ECO:0000313" key="6">
    <source>
        <dbReference type="EMBL" id="QGY46885.1"/>
    </source>
</evidence>
<dbReference type="InterPro" id="IPR000917">
    <property type="entry name" value="Sulfatase_N"/>
</dbReference>
<keyword evidence="3 6" id="KW-0378">Hydrolase</keyword>
<dbReference type="CDD" id="cd16151">
    <property type="entry name" value="sulfatase_like"/>
    <property type="match status" value="1"/>
</dbReference>
<dbReference type="InterPro" id="IPR017850">
    <property type="entry name" value="Alkaline_phosphatase_core_sf"/>
</dbReference>
<dbReference type="InterPro" id="IPR050738">
    <property type="entry name" value="Sulfatase"/>
</dbReference>
<dbReference type="PROSITE" id="PS00523">
    <property type="entry name" value="SULFATASE_1"/>
    <property type="match status" value="1"/>
</dbReference>
<organism evidence="6 7">
    <name type="scientific">Maribellus comscasis</name>
    <dbReference type="NCBI Taxonomy" id="2681766"/>
    <lineage>
        <taxon>Bacteria</taxon>
        <taxon>Pseudomonadati</taxon>
        <taxon>Bacteroidota</taxon>
        <taxon>Bacteroidia</taxon>
        <taxon>Marinilabiliales</taxon>
        <taxon>Prolixibacteraceae</taxon>
        <taxon>Maribellus</taxon>
    </lineage>
</organism>
<dbReference type="GO" id="GO:0016740">
    <property type="term" value="F:transferase activity"/>
    <property type="evidence" value="ECO:0007669"/>
    <property type="project" value="UniProtKB-KW"/>
</dbReference>
<dbReference type="GO" id="GO:0046872">
    <property type="term" value="F:metal ion binding"/>
    <property type="evidence" value="ECO:0007669"/>
    <property type="project" value="UniProtKB-KW"/>
</dbReference>
<name>A0A6I6JUT8_9BACT</name>
<dbReference type="Proteomes" id="UP000428260">
    <property type="component" value="Chromosome"/>
</dbReference>